<evidence type="ECO:0000313" key="7">
    <source>
        <dbReference type="Proteomes" id="UP001174909"/>
    </source>
</evidence>
<keyword evidence="7" id="KW-1185">Reference proteome</keyword>
<dbReference type="PANTHER" id="PTHR23271">
    <property type="entry name" value="HEPATOCELLULAR CARCINOMA-ASSOCIATED ANTIGEN 66"/>
    <property type="match status" value="1"/>
</dbReference>
<evidence type="ECO:0000256" key="2">
    <source>
        <dbReference type="ARBA" id="ARBA00022552"/>
    </source>
</evidence>
<evidence type="ECO:0000313" key="6">
    <source>
        <dbReference type="EMBL" id="CAI8030291.1"/>
    </source>
</evidence>
<organism evidence="6 7">
    <name type="scientific">Geodia barretti</name>
    <name type="common">Barrett's horny sponge</name>
    <dbReference type="NCBI Taxonomy" id="519541"/>
    <lineage>
        <taxon>Eukaryota</taxon>
        <taxon>Metazoa</taxon>
        <taxon>Porifera</taxon>
        <taxon>Demospongiae</taxon>
        <taxon>Heteroscleromorpha</taxon>
        <taxon>Tetractinellida</taxon>
        <taxon>Astrophorina</taxon>
        <taxon>Geodiidae</taxon>
        <taxon>Geodia</taxon>
    </lineage>
</organism>
<gene>
    <name evidence="6" type="ORF">GBAR_LOCUS17173</name>
</gene>
<evidence type="ECO:0000256" key="1">
    <source>
        <dbReference type="ARBA" id="ARBA00004604"/>
    </source>
</evidence>
<dbReference type="GO" id="GO:0030515">
    <property type="term" value="F:snoRNA binding"/>
    <property type="evidence" value="ECO:0007669"/>
    <property type="project" value="InterPro"/>
</dbReference>
<comment type="subcellular location">
    <subcellularLocation>
        <location evidence="1">Nucleus</location>
        <location evidence="1">Nucleolus</location>
    </subcellularLocation>
</comment>
<keyword evidence="4" id="KW-0539">Nucleus</keyword>
<evidence type="ECO:0000259" key="5">
    <source>
        <dbReference type="Pfam" id="PF08640"/>
    </source>
</evidence>
<name>A0AA35SKI0_GEOBA</name>
<proteinExistence type="predicted"/>
<keyword evidence="2" id="KW-0698">rRNA processing</keyword>
<dbReference type="PANTHER" id="PTHR23271:SF1">
    <property type="entry name" value="U3 SMALL NUCLEOLAR RNA-ASSOCIATED PROTEIN 6 HOMOLOG"/>
    <property type="match status" value="1"/>
</dbReference>
<dbReference type="GO" id="GO:0000462">
    <property type="term" value="P:maturation of SSU-rRNA from tricistronic rRNA transcript (SSU-rRNA, 5.8S rRNA, LSU-rRNA)"/>
    <property type="evidence" value="ECO:0007669"/>
    <property type="project" value="InterPro"/>
</dbReference>
<sequence>MAEVVHRNLELMLPELEELERSGIFSPQEIKEIVRRRRGMEYKLQRRPVRREDFLRAITYELNLDRLRKVRKKRLGVTSARRDADYGIQDRVHSLFKRAVKRFKVREREYSTIAVCD</sequence>
<dbReference type="GO" id="GO:0034388">
    <property type="term" value="C:Pwp2p-containing subcomplex of 90S preribosome"/>
    <property type="evidence" value="ECO:0007669"/>
    <property type="project" value="TreeGrafter"/>
</dbReference>
<evidence type="ECO:0000256" key="3">
    <source>
        <dbReference type="ARBA" id="ARBA00022737"/>
    </source>
</evidence>
<dbReference type="EMBL" id="CASHTH010002466">
    <property type="protein sequence ID" value="CAI8030291.1"/>
    <property type="molecule type" value="Genomic_DNA"/>
</dbReference>
<accession>A0AA35SKI0</accession>
<dbReference type="InterPro" id="IPR013949">
    <property type="entry name" value="Utp6"/>
</dbReference>
<keyword evidence="3" id="KW-0677">Repeat</keyword>
<dbReference type="Proteomes" id="UP001174909">
    <property type="component" value="Unassembled WGS sequence"/>
</dbReference>
<comment type="caution">
    <text evidence="6">The sequence shown here is derived from an EMBL/GenBank/DDBJ whole genome shotgun (WGS) entry which is preliminary data.</text>
</comment>
<evidence type="ECO:0000256" key="4">
    <source>
        <dbReference type="ARBA" id="ARBA00023242"/>
    </source>
</evidence>
<dbReference type="InterPro" id="IPR055347">
    <property type="entry name" value="UTP6_N"/>
</dbReference>
<dbReference type="Pfam" id="PF08640">
    <property type="entry name" value="U3_assoc_6"/>
    <property type="match status" value="1"/>
</dbReference>
<feature type="domain" description="U3 small nucleolar RNA-associated protein 6 N-terminal" evidence="5">
    <location>
        <begin position="9"/>
        <end position="91"/>
    </location>
</feature>
<dbReference type="GO" id="GO:0032040">
    <property type="term" value="C:small-subunit processome"/>
    <property type="evidence" value="ECO:0007669"/>
    <property type="project" value="TreeGrafter"/>
</dbReference>
<reference evidence="6" key="1">
    <citation type="submission" date="2023-03" db="EMBL/GenBank/DDBJ databases">
        <authorList>
            <person name="Steffen K."/>
            <person name="Cardenas P."/>
        </authorList>
    </citation>
    <scope>NUCLEOTIDE SEQUENCE</scope>
</reference>
<dbReference type="AlphaFoldDB" id="A0AA35SKI0"/>
<protein>
    <submittedName>
        <fullName evidence="6">U3 small nucleolar RNA-associated protein 6 homolog</fullName>
    </submittedName>
</protein>